<feature type="region of interest" description="Disordered" evidence="1">
    <location>
        <begin position="96"/>
        <end position="117"/>
    </location>
</feature>
<dbReference type="Proteomes" id="UP000001798">
    <property type="component" value="Chromosome 6"/>
</dbReference>
<reference evidence="2 3" key="1">
    <citation type="journal article" date="2011" name="PLoS Genet.">
        <title>Genomic analysis of the necrotrophic fungal pathogens Sclerotinia sclerotiorum and Botrytis cinerea.</title>
        <authorList>
            <person name="Amselem J."/>
            <person name="Cuomo C.A."/>
            <person name="van Kan J.A."/>
            <person name="Viaud M."/>
            <person name="Benito E.P."/>
            <person name="Couloux A."/>
            <person name="Coutinho P.M."/>
            <person name="de Vries R.P."/>
            <person name="Dyer P.S."/>
            <person name="Fillinger S."/>
            <person name="Fournier E."/>
            <person name="Gout L."/>
            <person name="Hahn M."/>
            <person name="Kohn L."/>
            <person name="Lapalu N."/>
            <person name="Plummer K.M."/>
            <person name="Pradier J.M."/>
            <person name="Quevillon E."/>
            <person name="Sharon A."/>
            <person name="Simon A."/>
            <person name="ten Have A."/>
            <person name="Tudzynski B."/>
            <person name="Tudzynski P."/>
            <person name="Wincker P."/>
            <person name="Andrew M."/>
            <person name="Anthouard V."/>
            <person name="Beever R.E."/>
            <person name="Beffa R."/>
            <person name="Benoit I."/>
            <person name="Bouzid O."/>
            <person name="Brault B."/>
            <person name="Chen Z."/>
            <person name="Choquer M."/>
            <person name="Collemare J."/>
            <person name="Cotton P."/>
            <person name="Danchin E.G."/>
            <person name="Da Silva C."/>
            <person name="Gautier A."/>
            <person name="Giraud C."/>
            <person name="Giraud T."/>
            <person name="Gonzalez C."/>
            <person name="Grossetete S."/>
            <person name="Guldener U."/>
            <person name="Henrissat B."/>
            <person name="Howlett B.J."/>
            <person name="Kodira C."/>
            <person name="Kretschmer M."/>
            <person name="Lappartient A."/>
            <person name="Leroch M."/>
            <person name="Levis C."/>
            <person name="Mauceli E."/>
            <person name="Neuveglise C."/>
            <person name="Oeser B."/>
            <person name="Pearson M."/>
            <person name="Poulain J."/>
            <person name="Poussereau N."/>
            <person name="Quesneville H."/>
            <person name="Rascle C."/>
            <person name="Schumacher J."/>
            <person name="Segurens B."/>
            <person name="Sexton A."/>
            <person name="Silva E."/>
            <person name="Sirven C."/>
            <person name="Soanes D.M."/>
            <person name="Talbot N.J."/>
            <person name="Templeton M."/>
            <person name="Yandava C."/>
            <person name="Yarden O."/>
            <person name="Zeng Q."/>
            <person name="Rollins J.A."/>
            <person name="Lebrun M.H."/>
            <person name="Dickman M."/>
        </authorList>
    </citation>
    <scope>NUCLEOTIDE SEQUENCE [LARGE SCALE GENOMIC DNA]</scope>
    <source>
        <strain evidence="2 3">B05.10</strain>
    </source>
</reference>
<sequence>MEPQNLKTSNTNNASTMYHSQLAFRLNPKMAPGPSPLSASFSDSESDHSKLPGREDLSLELIESLNQACRKLEKRMVEEEEEKIWAAIAAGKSIKEAKRWRGKSPAGSESSEKRRKI</sequence>
<reference evidence="2 3" key="2">
    <citation type="journal article" date="2012" name="Eukaryot. Cell">
        <title>Genome update of Botrytis cinerea strains B05.10 and T4.</title>
        <authorList>
            <person name="Staats M."/>
            <person name="van Kan J.A."/>
        </authorList>
    </citation>
    <scope>NUCLEOTIDE SEQUENCE [LARGE SCALE GENOMIC DNA]</scope>
    <source>
        <strain evidence="2 3">B05.10</strain>
    </source>
</reference>
<evidence type="ECO:0000256" key="1">
    <source>
        <dbReference type="SAM" id="MobiDB-lite"/>
    </source>
</evidence>
<gene>
    <name evidence="2" type="ORF">BCIN_06g02170</name>
</gene>
<feature type="compositionally biased region" description="Polar residues" evidence="1">
    <location>
        <begin position="1"/>
        <end position="19"/>
    </location>
</feature>
<evidence type="ECO:0000313" key="3">
    <source>
        <dbReference type="Proteomes" id="UP000001798"/>
    </source>
</evidence>
<feature type="region of interest" description="Disordered" evidence="1">
    <location>
        <begin position="1"/>
        <end position="20"/>
    </location>
</feature>
<keyword evidence="3" id="KW-1185">Reference proteome</keyword>
<dbReference type="KEGG" id="bfu:BCIN_06g02170"/>
<dbReference type="EMBL" id="CP009810">
    <property type="protein sequence ID" value="ATZ50728.1"/>
    <property type="molecule type" value="Genomic_DNA"/>
</dbReference>
<proteinExistence type="predicted"/>
<protein>
    <submittedName>
        <fullName evidence="2">Uncharacterized protein</fullName>
    </submittedName>
</protein>
<dbReference type="VEuPathDB" id="FungiDB:Bcin06g02170"/>
<evidence type="ECO:0000313" key="2">
    <source>
        <dbReference type="EMBL" id="ATZ50728.1"/>
    </source>
</evidence>
<dbReference type="RefSeq" id="XP_001560406.2">
    <property type="nucleotide sequence ID" value="XM_001560356.2"/>
</dbReference>
<accession>A0A384JJF0</accession>
<dbReference type="GeneID" id="5441046"/>
<dbReference type="AlphaFoldDB" id="A0A384JJF0"/>
<dbReference type="OrthoDB" id="3550761at2759"/>
<feature type="compositionally biased region" description="Basic and acidic residues" evidence="1">
    <location>
        <begin position="45"/>
        <end position="55"/>
    </location>
</feature>
<reference evidence="2 3" key="3">
    <citation type="journal article" date="2017" name="Mol. Plant Pathol.">
        <title>A gapless genome sequence of the fungus Botrytis cinerea.</title>
        <authorList>
            <person name="Van Kan J.A."/>
            <person name="Stassen J.H."/>
            <person name="Mosbach A."/>
            <person name="Van Der Lee T.A."/>
            <person name="Faino L."/>
            <person name="Farmer A.D."/>
            <person name="Papasotiriou D.G."/>
            <person name="Zhou S."/>
            <person name="Seidl M.F."/>
            <person name="Cottam E."/>
            <person name="Edel D."/>
            <person name="Hahn M."/>
            <person name="Schwartz D.C."/>
            <person name="Dietrich R.A."/>
            <person name="Widdison S."/>
            <person name="Scalliet G."/>
        </authorList>
    </citation>
    <scope>NUCLEOTIDE SEQUENCE [LARGE SCALE GENOMIC DNA]</scope>
    <source>
        <strain evidence="2 3">B05.10</strain>
    </source>
</reference>
<organism evidence="2 3">
    <name type="scientific">Botryotinia fuckeliana (strain B05.10)</name>
    <name type="common">Noble rot fungus</name>
    <name type="synonym">Botrytis cinerea</name>
    <dbReference type="NCBI Taxonomy" id="332648"/>
    <lineage>
        <taxon>Eukaryota</taxon>
        <taxon>Fungi</taxon>
        <taxon>Dikarya</taxon>
        <taxon>Ascomycota</taxon>
        <taxon>Pezizomycotina</taxon>
        <taxon>Leotiomycetes</taxon>
        <taxon>Helotiales</taxon>
        <taxon>Sclerotiniaceae</taxon>
        <taxon>Botrytis</taxon>
    </lineage>
</organism>
<feature type="region of interest" description="Disordered" evidence="1">
    <location>
        <begin position="25"/>
        <end position="55"/>
    </location>
</feature>
<name>A0A384JJF0_BOTFB</name>